<dbReference type="Gene3D" id="1.10.10.580">
    <property type="entry name" value="Structural maintenance of chromosome 1. Chain E"/>
    <property type="match status" value="1"/>
</dbReference>
<dbReference type="AlphaFoldDB" id="A0A7T8GQ74"/>
<evidence type="ECO:0000313" key="3">
    <source>
        <dbReference type="EMBL" id="QQP35899.1"/>
    </source>
</evidence>
<feature type="region of interest" description="Disordered" evidence="1">
    <location>
        <begin position="1"/>
        <end position="83"/>
    </location>
</feature>
<feature type="compositionally biased region" description="Basic residues" evidence="1">
    <location>
        <begin position="20"/>
        <end position="32"/>
    </location>
</feature>
<name>A0A7T8GQ74_CALRO</name>
<dbReference type="PANTHER" id="PTHR14324">
    <property type="entry name" value="CONDENSIN-2 COMPLEX SUBUNIT H2"/>
    <property type="match status" value="1"/>
</dbReference>
<reference evidence="4" key="1">
    <citation type="submission" date="2021-01" db="EMBL/GenBank/DDBJ databases">
        <title>Caligus Genome Assembly.</title>
        <authorList>
            <person name="Gallardo-Escarate C."/>
        </authorList>
    </citation>
    <scope>NUCLEOTIDE SEQUENCE [LARGE SCALE GENOMIC DNA]</scope>
</reference>
<evidence type="ECO:0000256" key="1">
    <source>
        <dbReference type="SAM" id="MobiDB-lite"/>
    </source>
</evidence>
<dbReference type="GO" id="GO:0005634">
    <property type="term" value="C:nucleus"/>
    <property type="evidence" value="ECO:0007669"/>
    <property type="project" value="TreeGrafter"/>
</dbReference>
<organism evidence="3 4">
    <name type="scientific">Caligus rogercresseyi</name>
    <name type="common">Sea louse</name>
    <dbReference type="NCBI Taxonomy" id="217165"/>
    <lineage>
        <taxon>Eukaryota</taxon>
        <taxon>Metazoa</taxon>
        <taxon>Ecdysozoa</taxon>
        <taxon>Arthropoda</taxon>
        <taxon>Crustacea</taxon>
        <taxon>Multicrustacea</taxon>
        <taxon>Hexanauplia</taxon>
        <taxon>Copepoda</taxon>
        <taxon>Siphonostomatoida</taxon>
        <taxon>Caligidae</taxon>
        <taxon>Caligus</taxon>
    </lineage>
</organism>
<dbReference type="InterPro" id="IPR031739">
    <property type="entry name" value="Ncaph2"/>
</dbReference>
<evidence type="ECO:0000259" key="2">
    <source>
        <dbReference type="Pfam" id="PF16858"/>
    </source>
</evidence>
<evidence type="ECO:0000313" key="4">
    <source>
        <dbReference type="Proteomes" id="UP000595437"/>
    </source>
</evidence>
<protein>
    <recommendedName>
        <fullName evidence="2">Condensin-2 complex subunit H2 C-terminal domain-containing protein</fullName>
    </recommendedName>
</protein>
<dbReference type="Proteomes" id="UP000595437">
    <property type="component" value="Chromosome 15"/>
</dbReference>
<keyword evidence="4" id="KW-1185">Reference proteome</keyword>
<dbReference type="OrthoDB" id="10038475at2759"/>
<dbReference type="GO" id="GO:0010032">
    <property type="term" value="P:meiotic chromosome condensation"/>
    <property type="evidence" value="ECO:0007669"/>
    <property type="project" value="TreeGrafter"/>
</dbReference>
<dbReference type="InterPro" id="IPR023093">
    <property type="entry name" value="ScpA-like_C"/>
</dbReference>
<sequence>MIANIPPELSKEVYEEEKRRKPLKRKIARIQKPRVALTQEEDEEEGEGGGNHFEDVGEEPHWEDIPGDPHEDLPPPSVASVSGMGQDTYEEMVLAKVKDYVAQSQGYVGSSELTKRVASWHEHIRPKLEAVEARGAFNIHSYGSKIIEAFPRDNRKSTVSFQTIVKGTDKEEVSRYFLSCLMLANTSNLELESGGMNQLNLTLLTKVRHHEELLEAARDIEPVPSPELRRKQSQHSSSVVDESLHEELMAELDDLPIEL</sequence>
<dbReference type="EMBL" id="CP045904">
    <property type="protein sequence ID" value="QQP35899.1"/>
    <property type="molecule type" value="Genomic_DNA"/>
</dbReference>
<feature type="domain" description="Condensin-2 complex subunit H2 C-terminal" evidence="2">
    <location>
        <begin position="88"/>
        <end position="213"/>
    </location>
</feature>
<dbReference type="Pfam" id="PF16858">
    <property type="entry name" value="CNDH2_C"/>
    <property type="match status" value="1"/>
</dbReference>
<proteinExistence type="predicted"/>
<feature type="region of interest" description="Disordered" evidence="1">
    <location>
        <begin position="224"/>
        <end position="245"/>
    </location>
</feature>
<dbReference type="GO" id="GO:0003682">
    <property type="term" value="F:chromatin binding"/>
    <property type="evidence" value="ECO:0007669"/>
    <property type="project" value="TreeGrafter"/>
</dbReference>
<feature type="compositionally biased region" description="Basic and acidic residues" evidence="1">
    <location>
        <begin position="9"/>
        <end position="19"/>
    </location>
</feature>
<dbReference type="PANTHER" id="PTHR14324:SF3">
    <property type="entry name" value="CONDENSIN-2 COMPLEX SUBUNIT H2"/>
    <property type="match status" value="1"/>
</dbReference>
<dbReference type="InterPro" id="IPR031737">
    <property type="entry name" value="CNDH2_C"/>
</dbReference>
<dbReference type="GO" id="GO:0051306">
    <property type="term" value="P:mitotic sister chromatid separation"/>
    <property type="evidence" value="ECO:0007669"/>
    <property type="project" value="TreeGrafter"/>
</dbReference>
<accession>A0A7T8GQ74</accession>
<dbReference type="GO" id="GO:0000796">
    <property type="term" value="C:condensin complex"/>
    <property type="evidence" value="ECO:0007669"/>
    <property type="project" value="TreeGrafter"/>
</dbReference>
<gene>
    <name evidence="3" type="ORF">FKW44_020838</name>
</gene>
<feature type="compositionally biased region" description="Basic and acidic residues" evidence="1">
    <location>
        <begin position="52"/>
        <end position="73"/>
    </location>
</feature>